<evidence type="ECO:0000256" key="3">
    <source>
        <dbReference type="ARBA" id="ARBA00022741"/>
    </source>
</evidence>
<dbReference type="InterPro" id="IPR035965">
    <property type="entry name" value="PAS-like_dom_sf"/>
</dbReference>
<evidence type="ECO:0000313" key="10">
    <source>
        <dbReference type="EMBL" id="VAW36464.1"/>
    </source>
</evidence>
<evidence type="ECO:0000256" key="4">
    <source>
        <dbReference type="ARBA" id="ARBA00022777"/>
    </source>
</evidence>
<dbReference type="InterPro" id="IPR013767">
    <property type="entry name" value="PAS_fold"/>
</dbReference>
<evidence type="ECO:0000256" key="6">
    <source>
        <dbReference type="ARBA" id="ARBA00023012"/>
    </source>
</evidence>
<evidence type="ECO:0000259" key="8">
    <source>
        <dbReference type="PROSITE" id="PS50109"/>
    </source>
</evidence>
<dbReference type="Gene3D" id="3.30.450.20">
    <property type="entry name" value="PAS domain"/>
    <property type="match status" value="1"/>
</dbReference>
<name>A0A3B0VYL8_9ZZZZ</name>
<dbReference type="SMART" id="SM00387">
    <property type="entry name" value="HATPase_c"/>
    <property type="match status" value="1"/>
</dbReference>
<dbReference type="InterPro" id="IPR004358">
    <property type="entry name" value="Sig_transdc_His_kin-like_C"/>
</dbReference>
<dbReference type="InterPro" id="IPR000014">
    <property type="entry name" value="PAS"/>
</dbReference>
<feature type="domain" description="Histidine kinase" evidence="8">
    <location>
        <begin position="403"/>
        <end position="612"/>
    </location>
</feature>
<dbReference type="Pfam" id="PF00989">
    <property type="entry name" value="PAS"/>
    <property type="match status" value="1"/>
</dbReference>
<dbReference type="Gene3D" id="1.10.287.130">
    <property type="match status" value="1"/>
</dbReference>
<dbReference type="AlphaFoldDB" id="A0A3B0VYL8"/>
<organism evidence="10">
    <name type="scientific">hydrothermal vent metagenome</name>
    <dbReference type="NCBI Taxonomy" id="652676"/>
    <lineage>
        <taxon>unclassified sequences</taxon>
        <taxon>metagenomes</taxon>
        <taxon>ecological metagenomes</taxon>
    </lineage>
</organism>
<dbReference type="Pfam" id="PF00512">
    <property type="entry name" value="HisKA"/>
    <property type="match status" value="1"/>
</dbReference>
<dbReference type="PROSITE" id="PS50112">
    <property type="entry name" value="PAS"/>
    <property type="match status" value="1"/>
</dbReference>
<keyword evidence="2" id="KW-0808">Transferase</keyword>
<dbReference type="CDD" id="cd00130">
    <property type="entry name" value="PAS"/>
    <property type="match status" value="1"/>
</dbReference>
<keyword evidence="1" id="KW-0597">Phosphoprotein</keyword>
<evidence type="ECO:0000256" key="1">
    <source>
        <dbReference type="ARBA" id="ARBA00022553"/>
    </source>
</evidence>
<gene>
    <name evidence="10" type="ORF">MNBD_DELTA04-829</name>
</gene>
<proteinExistence type="predicted"/>
<dbReference type="SUPFAM" id="SSF47384">
    <property type="entry name" value="Homodimeric domain of signal transducing histidine kinase"/>
    <property type="match status" value="1"/>
</dbReference>
<dbReference type="PRINTS" id="PR00344">
    <property type="entry name" value="BCTRLSENSOR"/>
</dbReference>
<evidence type="ECO:0000256" key="7">
    <source>
        <dbReference type="SAM" id="Phobius"/>
    </source>
</evidence>
<dbReference type="SMART" id="SM00388">
    <property type="entry name" value="HisKA"/>
    <property type="match status" value="1"/>
</dbReference>
<dbReference type="PANTHER" id="PTHR43065">
    <property type="entry name" value="SENSOR HISTIDINE KINASE"/>
    <property type="match status" value="1"/>
</dbReference>
<dbReference type="InterPro" id="IPR036890">
    <property type="entry name" value="HATPase_C_sf"/>
</dbReference>
<dbReference type="SUPFAM" id="SSF55785">
    <property type="entry name" value="PYP-like sensor domain (PAS domain)"/>
    <property type="match status" value="1"/>
</dbReference>
<dbReference type="NCBIfam" id="TIGR00229">
    <property type="entry name" value="sensory_box"/>
    <property type="match status" value="1"/>
</dbReference>
<dbReference type="EMBL" id="UOEY01000024">
    <property type="protein sequence ID" value="VAW36464.1"/>
    <property type="molecule type" value="Genomic_DNA"/>
</dbReference>
<dbReference type="PANTHER" id="PTHR43065:SF10">
    <property type="entry name" value="PEROXIDE STRESS-ACTIVATED HISTIDINE KINASE MAK3"/>
    <property type="match status" value="1"/>
</dbReference>
<dbReference type="CDD" id="cd00082">
    <property type="entry name" value="HisKA"/>
    <property type="match status" value="1"/>
</dbReference>
<feature type="transmembrane region" description="Helical" evidence="7">
    <location>
        <begin position="12"/>
        <end position="33"/>
    </location>
</feature>
<dbReference type="InterPro" id="IPR003661">
    <property type="entry name" value="HisK_dim/P_dom"/>
</dbReference>
<dbReference type="Pfam" id="PF02518">
    <property type="entry name" value="HATPase_c"/>
    <property type="match status" value="1"/>
</dbReference>
<accession>A0A3B0VYL8</accession>
<dbReference type="SMART" id="SM00091">
    <property type="entry name" value="PAS"/>
    <property type="match status" value="1"/>
</dbReference>
<feature type="transmembrane region" description="Helical" evidence="7">
    <location>
        <begin position="230"/>
        <end position="251"/>
    </location>
</feature>
<evidence type="ECO:0000256" key="2">
    <source>
        <dbReference type="ARBA" id="ARBA00022679"/>
    </source>
</evidence>
<keyword evidence="6" id="KW-0902">Two-component regulatory system</keyword>
<sequence length="620" mass="68223">MKLLPRPRFFYVSPWLLAAAAGLLVVIVVTFAMSNIRREKQLMTEAMIEKAATLIRVVNSGARAAYLLDVRRGVWNLDPWNEYVQRMINHVAEDPVVLFLTVVDDRGKVIAHNNEKDIGKTLNISLLSQLELDHGGVSDLVYRFTGSKKGGRYFEAARIFEPYRPALRGVFRRSWKRQQGGIALFGGLSSSPVFRFSPPGGPDLRRKYYMLVGLDMSGYNRSLRRLKLQALILSLAMLLVGVGGWLSLAAVQGYRVSQKTLGDIKAFTGILIAKLPVGIIATNREGRVTTWNRAAGEMTGITWKQASGRLPQNVLPPEFADFFSGAELTGSGEGLPEGLEKEITVAVAGRKEFFLCYIMAVRDNESKYMGQVLLLSNLTELKGLEKKMRENERLAAVGRMAAGVAHEVRNPLSSIKGLALLLKGKFADGSRESETAGLLIQEVERMNRTVSELLSFTRPAPLDVRRTDLGELLTEEMRLVSSDAQSTDIELRLQVADNLLPVAADRDRLNQVFINILLNALQSMEKGGTLWMTAENSPNEATVIVTVRDTGCGITEENLSQVFYPYFTTKPGGTGIGLAISQKIISDHGGTVRIDSIEGQGTTVTVELPRYDETGGEDAG</sequence>
<dbReference type="GO" id="GO:0005524">
    <property type="term" value="F:ATP binding"/>
    <property type="evidence" value="ECO:0007669"/>
    <property type="project" value="UniProtKB-KW"/>
</dbReference>
<dbReference type="InterPro" id="IPR036097">
    <property type="entry name" value="HisK_dim/P_sf"/>
</dbReference>
<keyword evidence="7" id="KW-0472">Membrane</keyword>
<evidence type="ECO:0000259" key="9">
    <source>
        <dbReference type="PROSITE" id="PS50112"/>
    </source>
</evidence>
<dbReference type="GO" id="GO:0000155">
    <property type="term" value="F:phosphorelay sensor kinase activity"/>
    <property type="evidence" value="ECO:0007669"/>
    <property type="project" value="InterPro"/>
</dbReference>
<dbReference type="GO" id="GO:0006355">
    <property type="term" value="P:regulation of DNA-templated transcription"/>
    <property type="evidence" value="ECO:0007669"/>
    <property type="project" value="InterPro"/>
</dbReference>
<evidence type="ECO:0008006" key="11">
    <source>
        <dbReference type="Google" id="ProtNLM"/>
    </source>
</evidence>
<evidence type="ECO:0000256" key="5">
    <source>
        <dbReference type="ARBA" id="ARBA00022840"/>
    </source>
</evidence>
<feature type="domain" description="PAS" evidence="9">
    <location>
        <begin position="271"/>
        <end position="318"/>
    </location>
</feature>
<dbReference type="SUPFAM" id="SSF55874">
    <property type="entry name" value="ATPase domain of HSP90 chaperone/DNA topoisomerase II/histidine kinase"/>
    <property type="match status" value="1"/>
</dbReference>
<keyword evidence="3" id="KW-0547">Nucleotide-binding</keyword>
<keyword evidence="7" id="KW-1133">Transmembrane helix</keyword>
<dbReference type="InterPro" id="IPR005467">
    <property type="entry name" value="His_kinase_dom"/>
</dbReference>
<keyword evidence="4" id="KW-0418">Kinase</keyword>
<keyword evidence="5" id="KW-0067">ATP-binding</keyword>
<protein>
    <recommendedName>
        <fullName evidence="11">Histidine kinase</fullName>
    </recommendedName>
</protein>
<dbReference type="InterPro" id="IPR003594">
    <property type="entry name" value="HATPase_dom"/>
</dbReference>
<dbReference type="PROSITE" id="PS50109">
    <property type="entry name" value="HIS_KIN"/>
    <property type="match status" value="1"/>
</dbReference>
<dbReference type="Gene3D" id="3.30.565.10">
    <property type="entry name" value="Histidine kinase-like ATPase, C-terminal domain"/>
    <property type="match status" value="1"/>
</dbReference>
<keyword evidence="7" id="KW-0812">Transmembrane</keyword>
<reference evidence="10" key="1">
    <citation type="submission" date="2018-06" db="EMBL/GenBank/DDBJ databases">
        <authorList>
            <person name="Zhirakovskaya E."/>
        </authorList>
    </citation>
    <scope>NUCLEOTIDE SEQUENCE</scope>
</reference>